<gene>
    <name evidence="11" type="primary">LOC105058669</name>
</gene>
<dbReference type="GO" id="GO:0005634">
    <property type="term" value="C:nucleus"/>
    <property type="evidence" value="ECO:0007669"/>
    <property type="project" value="TreeGrafter"/>
</dbReference>
<dbReference type="PANTHER" id="PTHR10593:SF10">
    <property type="entry name" value="OS08G0467100 PROTEIN"/>
    <property type="match status" value="1"/>
</dbReference>
<keyword evidence="3 7" id="KW-0863">Zinc-finger</keyword>
<feature type="compositionally biased region" description="Low complexity" evidence="8">
    <location>
        <begin position="201"/>
        <end position="217"/>
    </location>
</feature>
<evidence type="ECO:0000256" key="5">
    <source>
        <dbReference type="ARBA" id="ARBA00023015"/>
    </source>
</evidence>
<dbReference type="Pfam" id="PF00096">
    <property type="entry name" value="zf-C2H2"/>
    <property type="match status" value="1"/>
</dbReference>
<dbReference type="RefSeq" id="XP_010939969.1">
    <property type="nucleotide sequence ID" value="XM_010941667.3"/>
</dbReference>
<reference evidence="11" key="1">
    <citation type="submission" date="2025-08" db="UniProtKB">
        <authorList>
            <consortium name="RefSeq"/>
        </authorList>
    </citation>
    <scope>IDENTIFICATION</scope>
</reference>
<dbReference type="GO" id="GO:0003700">
    <property type="term" value="F:DNA-binding transcription factor activity"/>
    <property type="evidence" value="ECO:0007669"/>
    <property type="project" value="TreeGrafter"/>
</dbReference>
<dbReference type="InterPro" id="IPR031140">
    <property type="entry name" value="IDD1-16"/>
</dbReference>
<dbReference type="InterPro" id="IPR013087">
    <property type="entry name" value="Znf_C2H2_type"/>
</dbReference>
<evidence type="ECO:0000256" key="7">
    <source>
        <dbReference type="PROSITE-ProRule" id="PRU00042"/>
    </source>
</evidence>
<evidence type="ECO:0000313" key="11">
    <source>
        <dbReference type="RefSeq" id="XP_010939969.1"/>
    </source>
</evidence>
<keyword evidence="4" id="KW-0862">Zinc</keyword>
<keyword evidence="1" id="KW-0479">Metal-binding</keyword>
<dbReference type="GeneID" id="105058669"/>
<dbReference type="InterPro" id="IPR055187">
    <property type="entry name" value="C2CH-3rd_BIRD-IDD"/>
</dbReference>
<accession>A0A6I9SAJ3</accession>
<evidence type="ECO:0000256" key="1">
    <source>
        <dbReference type="ARBA" id="ARBA00022723"/>
    </source>
</evidence>
<dbReference type="Pfam" id="PF22992">
    <property type="entry name" value="C2CH-4th_BIRD-IDD"/>
    <property type="match status" value="1"/>
</dbReference>
<evidence type="ECO:0000256" key="3">
    <source>
        <dbReference type="ARBA" id="ARBA00022771"/>
    </source>
</evidence>
<dbReference type="InParanoid" id="A0A6I9SAJ3"/>
<protein>
    <submittedName>
        <fullName evidence="11">Protein indeterminate-domain 16</fullName>
    </submittedName>
</protein>
<evidence type="ECO:0000256" key="2">
    <source>
        <dbReference type="ARBA" id="ARBA00022737"/>
    </source>
</evidence>
<dbReference type="SUPFAM" id="SSF57667">
    <property type="entry name" value="beta-beta-alpha zinc fingers"/>
    <property type="match status" value="1"/>
</dbReference>
<dbReference type="GO" id="GO:0008270">
    <property type="term" value="F:zinc ion binding"/>
    <property type="evidence" value="ECO:0007669"/>
    <property type="project" value="UniProtKB-KW"/>
</dbReference>
<feature type="domain" description="C2H2-type" evidence="9">
    <location>
        <begin position="63"/>
        <end position="85"/>
    </location>
</feature>
<dbReference type="Pfam" id="PF22995">
    <property type="entry name" value="C2CH-3rd_BIRD-IDD"/>
    <property type="match status" value="1"/>
</dbReference>
<proteinExistence type="predicted"/>
<dbReference type="Pfam" id="PF22996">
    <property type="entry name" value="C2H2-2nd_BIRD-IDD"/>
    <property type="match status" value="1"/>
</dbReference>
<organism evidence="10 11">
    <name type="scientific">Elaeis guineensis var. tenera</name>
    <name type="common">Oil palm</name>
    <dbReference type="NCBI Taxonomy" id="51953"/>
    <lineage>
        <taxon>Eukaryota</taxon>
        <taxon>Viridiplantae</taxon>
        <taxon>Streptophyta</taxon>
        <taxon>Embryophyta</taxon>
        <taxon>Tracheophyta</taxon>
        <taxon>Spermatophyta</taxon>
        <taxon>Magnoliopsida</taxon>
        <taxon>Liliopsida</taxon>
        <taxon>Arecaceae</taxon>
        <taxon>Arecoideae</taxon>
        <taxon>Cocoseae</taxon>
        <taxon>Elaeidinae</taxon>
        <taxon>Elaeis</taxon>
    </lineage>
</organism>
<dbReference type="InterPro" id="IPR055186">
    <property type="entry name" value="C2H2-2nd_BIRD-IDD"/>
</dbReference>
<keyword evidence="6" id="KW-0804">Transcription</keyword>
<dbReference type="KEGG" id="egu:105058669"/>
<dbReference type="Proteomes" id="UP000504607">
    <property type="component" value="Chromosome 15"/>
</dbReference>
<dbReference type="PROSITE" id="PS00028">
    <property type="entry name" value="ZINC_FINGER_C2H2_1"/>
    <property type="match status" value="1"/>
</dbReference>
<dbReference type="PROSITE" id="PS50157">
    <property type="entry name" value="ZINC_FINGER_C2H2_2"/>
    <property type="match status" value="1"/>
</dbReference>
<dbReference type="PANTHER" id="PTHR10593">
    <property type="entry name" value="SERINE/THREONINE-PROTEIN KINASE RIO"/>
    <property type="match status" value="1"/>
</dbReference>
<keyword evidence="2" id="KW-0677">Repeat</keyword>
<feature type="compositionally biased region" description="Polar residues" evidence="8">
    <location>
        <begin position="266"/>
        <end position="279"/>
    </location>
</feature>
<dbReference type="FunFam" id="3.30.160.60:FF:000554">
    <property type="entry name" value="protein indeterminate-domain 12-like"/>
    <property type="match status" value="1"/>
</dbReference>
<dbReference type="FunCoup" id="A0A6I9SAJ3">
    <property type="interactions" value="1216"/>
</dbReference>
<evidence type="ECO:0000259" key="9">
    <source>
        <dbReference type="PROSITE" id="PS50157"/>
    </source>
</evidence>
<dbReference type="SMART" id="SM00355">
    <property type="entry name" value="ZnF_C2H2"/>
    <property type="match status" value="3"/>
</dbReference>
<dbReference type="InterPro" id="IPR055185">
    <property type="entry name" value="C2CH-4th_BIRD-IDD"/>
</dbReference>
<dbReference type="AlphaFoldDB" id="A0A6I9SAJ3"/>
<keyword evidence="5" id="KW-0805">Transcription regulation</keyword>
<keyword evidence="10" id="KW-1185">Reference proteome</keyword>
<evidence type="ECO:0000256" key="6">
    <source>
        <dbReference type="ARBA" id="ARBA00023163"/>
    </source>
</evidence>
<dbReference type="InterPro" id="IPR036236">
    <property type="entry name" value="Znf_C2H2_sf"/>
</dbReference>
<evidence type="ECO:0000256" key="8">
    <source>
        <dbReference type="SAM" id="MobiDB-lite"/>
    </source>
</evidence>
<evidence type="ECO:0000256" key="4">
    <source>
        <dbReference type="ARBA" id="ARBA00022833"/>
    </source>
</evidence>
<feature type="region of interest" description="Disordered" evidence="8">
    <location>
        <begin position="1"/>
        <end position="49"/>
    </location>
</feature>
<name>A0A6I9SAJ3_ELAGV</name>
<dbReference type="Gene3D" id="3.30.160.60">
    <property type="entry name" value="Classic Zinc Finger"/>
    <property type="match status" value="2"/>
</dbReference>
<sequence>MLGSTMPAAPALPSDNNIMTSSSFPCLENGTNSKRKRRPAGTPDPDAEVVSLSPRTLLESDRYVCEICNQGFQRDQNLQMHRRRHKVPWKLLKRDAAEVRKRVFVCPEPSCLHHDPCHALGDLVGIKKHFRRKHSSHKQWVCARCSKAYAVQSDYKAHLKTCGTRGHSCDCGRVFSRVESFIEHQDACNAGRARADLHQTPPRACRSRAASSPSPSSDTNFSSGAPAWPSLRTPASTSAFQPPPPSDHRRPHSLELQLLLPASNPHPMTTTVTSPTLSPASDEAHATKLQLSIGPSGSKRAPVNGELTSAIHDKDQEKLRRAMTEKALADEGRLQARRQVELAEMEFADAKRIRQQAMAELENACVIRDNTMKRINSILLQITCHACRQPFRANSVMPADESSLAVVSFVSSVVTEGEGDENSNPRYPVKIFKT</sequence>
<feature type="region of interest" description="Disordered" evidence="8">
    <location>
        <begin position="199"/>
        <end position="280"/>
    </location>
</feature>
<evidence type="ECO:0000313" key="10">
    <source>
        <dbReference type="Proteomes" id="UP000504607"/>
    </source>
</evidence>
<feature type="compositionally biased region" description="Polar residues" evidence="8">
    <location>
        <begin position="14"/>
        <end position="32"/>
    </location>
</feature>
<dbReference type="OrthoDB" id="6354171at2759"/>